<feature type="transmembrane region" description="Helical" evidence="6">
    <location>
        <begin position="339"/>
        <end position="359"/>
    </location>
</feature>
<feature type="transmembrane region" description="Helical" evidence="6">
    <location>
        <begin position="247"/>
        <end position="268"/>
    </location>
</feature>
<dbReference type="InterPro" id="IPR011701">
    <property type="entry name" value="MFS"/>
</dbReference>
<feature type="domain" description="Major facilitator superfamily (MFS) profile" evidence="7">
    <location>
        <begin position="213"/>
        <end position="425"/>
    </location>
</feature>
<organism evidence="8 9">
    <name type="scientific">Demequina activiva</name>
    <dbReference type="NCBI Taxonomy" id="1582364"/>
    <lineage>
        <taxon>Bacteria</taxon>
        <taxon>Bacillati</taxon>
        <taxon>Actinomycetota</taxon>
        <taxon>Actinomycetes</taxon>
        <taxon>Micrococcales</taxon>
        <taxon>Demequinaceae</taxon>
        <taxon>Demequina</taxon>
    </lineage>
</organism>
<proteinExistence type="predicted"/>
<evidence type="ECO:0000259" key="7">
    <source>
        <dbReference type="PROSITE" id="PS50850"/>
    </source>
</evidence>
<evidence type="ECO:0000313" key="9">
    <source>
        <dbReference type="Proteomes" id="UP000652354"/>
    </source>
</evidence>
<sequence length="425" mass="44828">MLAPYRSILIHPGAKAFASAGLLSRLPIAMFNISFILMVQIQYDSYEMAGRVAAIGIVVWALQTVPTSRLVDRIGQRAAMLPLLVLHVLGVVLGIWTAMNGGAEWVLWIAVALASLSGPLGSLTRARWTNILDSDEDIHTAFALEGALDEVLFISGPALATILATTVWAPAGLVVSTIGMVVGLTILLSQRSTEPPTRTQTGGTSLGLKVPPAVVAVTFIALGLGLMFGAFDISVVGFSEELGYKSWSGVVLGIVAFGSFVGGLLYGTRHWRMALWQRTVVGTIALAVGFTVLAFSPNLVVFAIIGFFAGAAIAPTLTNADTVVQRVVKRDQITEGMSWLRIGMGIGVAAGAWVAGYLVDSVGAHAGLWLSAGAAIAMFGVALATAPVIRRDTERPEVRDSEDVHPPSQRDPGEWVEQPPTPPNV</sequence>
<reference evidence="8" key="1">
    <citation type="submission" date="2021-01" db="EMBL/GenBank/DDBJ databases">
        <title>Whole genome shotgun sequence of Demequina activiva NBRC 110675.</title>
        <authorList>
            <person name="Komaki H."/>
            <person name="Tamura T."/>
        </authorList>
    </citation>
    <scope>NUCLEOTIDE SEQUENCE</scope>
    <source>
        <strain evidence="8">NBRC 110675</strain>
    </source>
</reference>
<dbReference type="Gene3D" id="1.20.1250.20">
    <property type="entry name" value="MFS general substrate transporter like domains"/>
    <property type="match status" value="2"/>
</dbReference>
<feature type="transmembrane region" description="Helical" evidence="6">
    <location>
        <begin position="275"/>
        <end position="293"/>
    </location>
</feature>
<protein>
    <submittedName>
        <fullName evidence="8">MFS transporter</fullName>
    </submittedName>
</protein>
<feature type="transmembrane region" description="Helical" evidence="6">
    <location>
        <begin position="299"/>
        <end position="318"/>
    </location>
</feature>
<evidence type="ECO:0000256" key="5">
    <source>
        <dbReference type="SAM" id="MobiDB-lite"/>
    </source>
</evidence>
<comment type="caution">
    <text evidence="8">The sequence shown here is derived from an EMBL/GenBank/DDBJ whole genome shotgun (WGS) entry which is preliminary data.</text>
</comment>
<accession>A0A919Q8A1</accession>
<evidence type="ECO:0000256" key="6">
    <source>
        <dbReference type="SAM" id="Phobius"/>
    </source>
</evidence>
<keyword evidence="4 6" id="KW-0472">Membrane</keyword>
<feature type="transmembrane region" description="Helical" evidence="6">
    <location>
        <begin position="20"/>
        <end position="42"/>
    </location>
</feature>
<dbReference type="RefSeq" id="WP_203657289.1">
    <property type="nucleotide sequence ID" value="NZ_BONR01000007.1"/>
</dbReference>
<dbReference type="PROSITE" id="PS50850">
    <property type="entry name" value="MFS"/>
    <property type="match status" value="1"/>
</dbReference>
<dbReference type="GO" id="GO:0022857">
    <property type="term" value="F:transmembrane transporter activity"/>
    <property type="evidence" value="ECO:0007669"/>
    <property type="project" value="InterPro"/>
</dbReference>
<dbReference type="SUPFAM" id="SSF103473">
    <property type="entry name" value="MFS general substrate transporter"/>
    <property type="match status" value="1"/>
</dbReference>
<comment type="subcellular location">
    <subcellularLocation>
        <location evidence="1">Cell membrane</location>
        <topology evidence="1">Multi-pass membrane protein</topology>
    </subcellularLocation>
</comment>
<evidence type="ECO:0000256" key="3">
    <source>
        <dbReference type="ARBA" id="ARBA00022989"/>
    </source>
</evidence>
<dbReference type="AlphaFoldDB" id="A0A919Q8A1"/>
<evidence type="ECO:0000256" key="2">
    <source>
        <dbReference type="ARBA" id="ARBA00022692"/>
    </source>
</evidence>
<dbReference type="PANTHER" id="PTHR23542">
    <property type="match status" value="1"/>
</dbReference>
<evidence type="ECO:0000313" key="8">
    <source>
        <dbReference type="EMBL" id="GIG55610.1"/>
    </source>
</evidence>
<feature type="compositionally biased region" description="Basic and acidic residues" evidence="5">
    <location>
        <begin position="392"/>
        <end position="405"/>
    </location>
</feature>
<dbReference type="InterPro" id="IPR036259">
    <property type="entry name" value="MFS_trans_sf"/>
</dbReference>
<dbReference type="Pfam" id="PF07690">
    <property type="entry name" value="MFS_1"/>
    <property type="match status" value="1"/>
</dbReference>
<feature type="transmembrane region" description="Helical" evidence="6">
    <location>
        <begin position="48"/>
        <end position="66"/>
    </location>
</feature>
<dbReference type="EMBL" id="BONR01000007">
    <property type="protein sequence ID" value="GIG55610.1"/>
    <property type="molecule type" value="Genomic_DNA"/>
</dbReference>
<evidence type="ECO:0000256" key="4">
    <source>
        <dbReference type="ARBA" id="ARBA00023136"/>
    </source>
</evidence>
<keyword evidence="3 6" id="KW-1133">Transmembrane helix</keyword>
<feature type="transmembrane region" description="Helical" evidence="6">
    <location>
        <begin position="78"/>
        <end position="99"/>
    </location>
</feature>
<feature type="region of interest" description="Disordered" evidence="5">
    <location>
        <begin position="392"/>
        <end position="425"/>
    </location>
</feature>
<keyword evidence="9" id="KW-1185">Reference proteome</keyword>
<name>A0A919Q8A1_9MICO</name>
<gene>
    <name evidence="8" type="ORF">Dac01nite_23620</name>
</gene>
<feature type="transmembrane region" description="Helical" evidence="6">
    <location>
        <begin position="365"/>
        <end position="389"/>
    </location>
</feature>
<dbReference type="PANTHER" id="PTHR23542:SF1">
    <property type="entry name" value="MAJOR FACILITATOR SUPERFAMILY (MFS) PROFILE DOMAIN-CONTAINING PROTEIN"/>
    <property type="match status" value="1"/>
</dbReference>
<keyword evidence="2 6" id="KW-0812">Transmembrane</keyword>
<evidence type="ECO:0000256" key="1">
    <source>
        <dbReference type="ARBA" id="ARBA00004651"/>
    </source>
</evidence>
<dbReference type="InterPro" id="IPR020846">
    <property type="entry name" value="MFS_dom"/>
</dbReference>
<dbReference type="Proteomes" id="UP000652354">
    <property type="component" value="Unassembled WGS sequence"/>
</dbReference>
<feature type="transmembrane region" description="Helical" evidence="6">
    <location>
        <begin position="210"/>
        <end position="235"/>
    </location>
</feature>
<dbReference type="GO" id="GO:0005886">
    <property type="term" value="C:plasma membrane"/>
    <property type="evidence" value="ECO:0007669"/>
    <property type="project" value="UniProtKB-SubCell"/>
</dbReference>
<feature type="transmembrane region" description="Helical" evidence="6">
    <location>
        <begin position="168"/>
        <end position="189"/>
    </location>
</feature>